<feature type="region of interest" description="Disordered" evidence="1">
    <location>
        <begin position="1"/>
        <end position="68"/>
    </location>
</feature>
<evidence type="ECO:0000313" key="2">
    <source>
        <dbReference type="EMBL" id="KJX97965.1"/>
    </source>
</evidence>
<reference evidence="2 3" key="1">
    <citation type="submission" date="2015-03" db="EMBL/GenBank/DDBJ databases">
        <title>RNA-seq based gene annotation and comparative genomics of four Zymoseptoria species reveal species-specific pathogenicity related genes and transposable element activity.</title>
        <authorList>
            <person name="Grandaubert J."/>
            <person name="Bhattacharyya A."/>
            <person name="Stukenbrock E.H."/>
        </authorList>
    </citation>
    <scope>NUCLEOTIDE SEQUENCE [LARGE SCALE GENOMIC DNA]</scope>
    <source>
        <strain evidence="2 3">Zb18110</strain>
    </source>
</reference>
<gene>
    <name evidence="2" type="ORF">TI39_contig450g00015</name>
</gene>
<sequence>MQTHRAPFRPRWHTAGYATASQSTTNSRITPKMTPVPRPFKPESPEARHSRVSEMQPPEPKDVKPKRKSILSRIWPSTPQEPVYLGSSNPERGIEAAKRYVKEGVLDKRYAGAASRATALICALPIAIYLSWELYQRRFNGKERKRVAQLPTEQNP</sequence>
<accession>A0A0F4GP52</accession>
<dbReference type="EMBL" id="LAFY01000442">
    <property type="protein sequence ID" value="KJX97965.1"/>
    <property type="molecule type" value="Genomic_DNA"/>
</dbReference>
<dbReference type="AlphaFoldDB" id="A0A0F4GP52"/>
<keyword evidence="3" id="KW-1185">Reference proteome</keyword>
<evidence type="ECO:0000313" key="3">
    <source>
        <dbReference type="Proteomes" id="UP000033647"/>
    </source>
</evidence>
<dbReference type="STRING" id="1047168.A0A0F4GP52"/>
<dbReference type="Proteomes" id="UP000033647">
    <property type="component" value="Unassembled WGS sequence"/>
</dbReference>
<feature type="compositionally biased region" description="Basic residues" evidence="1">
    <location>
        <begin position="1"/>
        <end position="12"/>
    </location>
</feature>
<organism evidence="2 3">
    <name type="scientific">Zymoseptoria brevis</name>
    <dbReference type="NCBI Taxonomy" id="1047168"/>
    <lineage>
        <taxon>Eukaryota</taxon>
        <taxon>Fungi</taxon>
        <taxon>Dikarya</taxon>
        <taxon>Ascomycota</taxon>
        <taxon>Pezizomycotina</taxon>
        <taxon>Dothideomycetes</taxon>
        <taxon>Dothideomycetidae</taxon>
        <taxon>Mycosphaerellales</taxon>
        <taxon>Mycosphaerellaceae</taxon>
        <taxon>Zymoseptoria</taxon>
    </lineage>
</organism>
<evidence type="ECO:0000256" key="1">
    <source>
        <dbReference type="SAM" id="MobiDB-lite"/>
    </source>
</evidence>
<comment type="caution">
    <text evidence="2">The sequence shown here is derived from an EMBL/GenBank/DDBJ whole genome shotgun (WGS) entry which is preliminary data.</text>
</comment>
<feature type="compositionally biased region" description="Polar residues" evidence="1">
    <location>
        <begin position="19"/>
        <end position="29"/>
    </location>
</feature>
<name>A0A0F4GP52_9PEZI</name>
<feature type="compositionally biased region" description="Basic and acidic residues" evidence="1">
    <location>
        <begin position="40"/>
        <end position="52"/>
    </location>
</feature>
<proteinExistence type="predicted"/>
<protein>
    <submittedName>
        <fullName evidence="2">Uncharacterized protein</fullName>
    </submittedName>
</protein>
<dbReference type="OrthoDB" id="3650669at2759"/>